<proteinExistence type="predicted"/>
<feature type="non-terminal residue" evidence="1">
    <location>
        <position position="1"/>
    </location>
</feature>
<organism evidence="1">
    <name type="scientific">Tetraodon nigroviridis</name>
    <name type="common">Spotted green pufferfish</name>
    <name type="synonym">Chelonodon nigroviridis</name>
    <dbReference type="NCBI Taxonomy" id="99883"/>
    <lineage>
        <taxon>Eukaryota</taxon>
        <taxon>Metazoa</taxon>
        <taxon>Chordata</taxon>
        <taxon>Craniata</taxon>
        <taxon>Vertebrata</taxon>
        <taxon>Euteleostomi</taxon>
        <taxon>Actinopterygii</taxon>
        <taxon>Neopterygii</taxon>
        <taxon>Teleostei</taxon>
        <taxon>Neoteleostei</taxon>
        <taxon>Acanthomorphata</taxon>
        <taxon>Eupercaria</taxon>
        <taxon>Tetraodontiformes</taxon>
        <taxon>Tetradontoidea</taxon>
        <taxon>Tetraodontidae</taxon>
        <taxon>Tetraodon</taxon>
    </lineage>
</organism>
<sequence>WVWKQLVGEVLVRTFTGGHWMMAKKKQKP</sequence>
<accession>Q4RBN9</accession>
<evidence type="ECO:0000313" key="1">
    <source>
        <dbReference type="EMBL" id="CAG14194.1"/>
    </source>
</evidence>
<gene>
    <name evidence="1" type="ORF">GSTENG00037369001</name>
</gene>
<name>Q4RBN9_TETNG</name>
<reference evidence="1" key="2">
    <citation type="submission" date="2004-02" db="EMBL/GenBank/DDBJ databases">
        <authorList>
            <consortium name="Genoscope"/>
            <consortium name="Whitehead Institute Centre for Genome Research"/>
        </authorList>
    </citation>
    <scope>NUCLEOTIDE SEQUENCE</scope>
</reference>
<reference evidence="1" key="1">
    <citation type="journal article" date="2004" name="Nature">
        <title>Genome duplication in the teleost fish Tetraodon nigroviridis reveals the early vertebrate proto-karyotype.</title>
        <authorList>
            <person name="Jaillon O."/>
            <person name="Aury J.-M."/>
            <person name="Brunet F."/>
            <person name="Petit J.-L."/>
            <person name="Stange-Thomann N."/>
            <person name="Mauceli E."/>
            <person name="Bouneau L."/>
            <person name="Fischer C."/>
            <person name="Ozouf-Costaz C."/>
            <person name="Bernot A."/>
            <person name="Nicaud S."/>
            <person name="Jaffe D."/>
            <person name="Fisher S."/>
            <person name="Lutfalla G."/>
            <person name="Dossat C."/>
            <person name="Segurens B."/>
            <person name="Dasilva C."/>
            <person name="Salanoubat M."/>
            <person name="Levy M."/>
            <person name="Boudet N."/>
            <person name="Castellano S."/>
            <person name="Anthouard V."/>
            <person name="Jubin C."/>
            <person name="Castelli V."/>
            <person name="Katinka M."/>
            <person name="Vacherie B."/>
            <person name="Biemont C."/>
            <person name="Skalli Z."/>
            <person name="Cattolico L."/>
            <person name="Poulain J."/>
            <person name="De Berardinis V."/>
            <person name="Cruaud C."/>
            <person name="Duprat S."/>
            <person name="Brottier P."/>
            <person name="Coutanceau J.-P."/>
            <person name="Gouzy J."/>
            <person name="Parra G."/>
            <person name="Lardier G."/>
            <person name="Chapple C."/>
            <person name="McKernan K.J."/>
            <person name="McEwan P."/>
            <person name="Bosak S."/>
            <person name="Kellis M."/>
            <person name="Volff J.-N."/>
            <person name="Guigo R."/>
            <person name="Zody M.C."/>
            <person name="Mesirov J."/>
            <person name="Lindblad-Toh K."/>
            <person name="Birren B."/>
            <person name="Nusbaum C."/>
            <person name="Kahn D."/>
            <person name="Robinson-Rechavi M."/>
            <person name="Laudet V."/>
            <person name="Schachter V."/>
            <person name="Quetier F."/>
            <person name="Saurin W."/>
            <person name="Scarpelli C."/>
            <person name="Wincker P."/>
            <person name="Lander E.S."/>
            <person name="Weissenbach J."/>
            <person name="Roest Crollius H."/>
        </authorList>
    </citation>
    <scope>NUCLEOTIDE SEQUENCE [LARGE SCALE GENOMIC DNA]</scope>
</reference>
<feature type="non-terminal residue" evidence="1">
    <location>
        <position position="29"/>
    </location>
</feature>
<protein>
    <submittedName>
        <fullName evidence="1">(spotted green pufferfish) hypothetical protein</fullName>
    </submittedName>
</protein>
<dbReference type="EMBL" id="CAAE01021006">
    <property type="protein sequence ID" value="CAG14194.1"/>
    <property type="molecule type" value="Genomic_DNA"/>
</dbReference>
<dbReference type="KEGG" id="tng:GSTEN00037369G001"/>
<comment type="caution">
    <text evidence="1">The sequence shown here is derived from an EMBL/GenBank/DDBJ whole genome shotgun (WGS) entry which is preliminary data.</text>
</comment>
<dbReference type="AlphaFoldDB" id="Q4RBN9"/>